<comment type="caution">
    <text evidence="2">The sequence shown here is derived from an EMBL/GenBank/DDBJ whole genome shotgun (WGS) entry which is preliminary data.</text>
</comment>
<keyword evidence="3" id="KW-1185">Reference proteome</keyword>
<protein>
    <submittedName>
        <fullName evidence="2">Uncharacterized protein</fullName>
    </submittedName>
</protein>
<dbReference type="EMBL" id="AWGH01000007">
    <property type="protein sequence ID" value="ODO00537.1"/>
    <property type="molecule type" value="Genomic_DNA"/>
</dbReference>
<feature type="compositionally biased region" description="Low complexity" evidence="1">
    <location>
        <begin position="87"/>
        <end position="100"/>
    </location>
</feature>
<feature type="compositionally biased region" description="Low complexity" evidence="1">
    <location>
        <begin position="60"/>
        <end position="70"/>
    </location>
</feature>
<dbReference type="RefSeq" id="XP_019032729.1">
    <property type="nucleotide sequence ID" value="XM_019174997.1"/>
</dbReference>
<organism evidence="2 3">
    <name type="scientific">Cryptococcus wingfieldii CBS 7118</name>
    <dbReference type="NCBI Taxonomy" id="1295528"/>
    <lineage>
        <taxon>Eukaryota</taxon>
        <taxon>Fungi</taxon>
        <taxon>Dikarya</taxon>
        <taxon>Basidiomycota</taxon>
        <taxon>Agaricomycotina</taxon>
        <taxon>Tremellomycetes</taxon>
        <taxon>Tremellales</taxon>
        <taxon>Cryptococcaceae</taxon>
        <taxon>Cryptococcus</taxon>
    </lineage>
</organism>
<feature type="compositionally biased region" description="Basic and acidic residues" evidence="1">
    <location>
        <begin position="101"/>
        <end position="125"/>
    </location>
</feature>
<sequence length="125" mass="13406">MLPGIRTNTHTNAAATLRITITALPFFVRSHYASKLHSHYASNWTLTVSTTDLPHLPHYSSTSPPFLSLLMPPPKKGSKPKATPTSTKGAPSTKGKAGTKGTDKSKTEKGKDGKPKDGQANKKKK</sequence>
<dbReference type="GeneID" id="30192069"/>
<accession>A0A1E3JK90</accession>
<reference evidence="2 3" key="1">
    <citation type="submission" date="2016-06" db="EMBL/GenBank/DDBJ databases">
        <title>Evolution of pathogenesis and genome organization in the Tremellales.</title>
        <authorList>
            <person name="Cuomo C."/>
            <person name="Litvintseva A."/>
            <person name="Heitman J."/>
            <person name="Chen Y."/>
            <person name="Sun S."/>
            <person name="Springer D."/>
            <person name="Dromer F."/>
            <person name="Young S."/>
            <person name="Zeng Q."/>
            <person name="Chapman S."/>
            <person name="Gujja S."/>
            <person name="Saif S."/>
            <person name="Birren B."/>
        </authorList>
    </citation>
    <scope>NUCLEOTIDE SEQUENCE [LARGE SCALE GENOMIC DNA]</scope>
    <source>
        <strain evidence="2 3">CBS 7118</strain>
    </source>
</reference>
<feature type="region of interest" description="Disordered" evidence="1">
    <location>
        <begin position="51"/>
        <end position="125"/>
    </location>
</feature>
<proteinExistence type="predicted"/>
<evidence type="ECO:0000313" key="3">
    <source>
        <dbReference type="Proteomes" id="UP000094819"/>
    </source>
</evidence>
<name>A0A1E3JK90_9TREE</name>
<gene>
    <name evidence="2" type="ORF">L198_02856</name>
</gene>
<evidence type="ECO:0000313" key="2">
    <source>
        <dbReference type="EMBL" id="ODO00537.1"/>
    </source>
</evidence>
<dbReference type="AlphaFoldDB" id="A0A1E3JK90"/>
<dbReference type="Proteomes" id="UP000094819">
    <property type="component" value="Unassembled WGS sequence"/>
</dbReference>
<evidence type="ECO:0000256" key="1">
    <source>
        <dbReference type="SAM" id="MobiDB-lite"/>
    </source>
</evidence>